<evidence type="ECO:0000256" key="6">
    <source>
        <dbReference type="SAM" id="Phobius"/>
    </source>
</evidence>
<dbReference type="InterPro" id="IPR036259">
    <property type="entry name" value="MFS_trans_sf"/>
</dbReference>
<dbReference type="CDD" id="cd17489">
    <property type="entry name" value="MFS_YfcJ_like"/>
    <property type="match status" value="1"/>
</dbReference>
<evidence type="ECO:0000256" key="3">
    <source>
        <dbReference type="ARBA" id="ARBA00022692"/>
    </source>
</evidence>
<feature type="domain" description="Major facilitator superfamily (MFS) profile" evidence="7">
    <location>
        <begin position="16"/>
        <end position="393"/>
    </location>
</feature>
<dbReference type="PANTHER" id="PTHR23531:SF1">
    <property type="entry name" value="QUINOLENE RESISTANCE PROTEIN NORA"/>
    <property type="match status" value="1"/>
</dbReference>
<dbReference type="eggNOG" id="COG2814">
    <property type="taxonomic scope" value="Bacteria"/>
</dbReference>
<evidence type="ECO:0000256" key="5">
    <source>
        <dbReference type="ARBA" id="ARBA00023136"/>
    </source>
</evidence>
<feature type="transmembrane region" description="Helical" evidence="6">
    <location>
        <begin position="220"/>
        <end position="241"/>
    </location>
</feature>
<gene>
    <name evidence="8" type="ORF">HMPREF0080_00503</name>
</gene>
<feature type="transmembrane region" description="Helical" evidence="6">
    <location>
        <begin position="171"/>
        <end position="191"/>
    </location>
</feature>
<comment type="caution">
    <text evidence="8">The sequence shown here is derived from an EMBL/GenBank/DDBJ whole genome shotgun (WGS) entry which is preliminary data.</text>
</comment>
<feature type="transmembrane region" description="Helical" evidence="6">
    <location>
        <begin position="370"/>
        <end position="394"/>
    </location>
</feature>
<protein>
    <submittedName>
        <fullName evidence="8">Transporter, major facilitator family protein</fullName>
    </submittedName>
</protein>
<feature type="transmembrane region" description="Helical" evidence="6">
    <location>
        <begin position="82"/>
        <end position="100"/>
    </location>
</feature>
<comment type="subcellular location">
    <subcellularLocation>
        <location evidence="1">Cell membrane</location>
        <topology evidence="1">Multi-pass membrane protein</topology>
    </subcellularLocation>
</comment>
<feature type="transmembrane region" description="Helical" evidence="6">
    <location>
        <begin position="21"/>
        <end position="40"/>
    </location>
</feature>
<dbReference type="Pfam" id="PF07690">
    <property type="entry name" value="MFS_1"/>
    <property type="match status" value="1"/>
</dbReference>
<evidence type="ECO:0000259" key="7">
    <source>
        <dbReference type="PROSITE" id="PS50850"/>
    </source>
</evidence>
<evidence type="ECO:0000256" key="2">
    <source>
        <dbReference type="ARBA" id="ARBA00022448"/>
    </source>
</evidence>
<dbReference type="InterPro" id="IPR020846">
    <property type="entry name" value="MFS_dom"/>
</dbReference>
<evidence type="ECO:0000256" key="4">
    <source>
        <dbReference type="ARBA" id="ARBA00022989"/>
    </source>
</evidence>
<evidence type="ECO:0000313" key="8">
    <source>
        <dbReference type="EMBL" id="EHM42694.1"/>
    </source>
</evidence>
<feature type="transmembrane region" description="Helical" evidence="6">
    <location>
        <begin position="112"/>
        <end position="132"/>
    </location>
</feature>
<keyword evidence="5 6" id="KW-0472">Membrane</keyword>
<evidence type="ECO:0000256" key="1">
    <source>
        <dbReference type="ARBA" id="ARBA00004651"/>
    </source>
</evidence>
<feature type="transmembrane region" description="Helical" evidence="6">
    <location>
        <begin position="253"/>
        <end position="273"/>
    </location>
</feature>
<dbReference type="PANTHER" id="PTHR23531">
    <property type="entry name" value="QUINOLENE RESISTANCE PROTEIN NORA"/>
    <property type="match status" value="1"/>
</dbReference>
<keyword evidence="3 6" id="KW-0812">Transmembrane</keyword>
<dbReference type="InterPro" id="IPR011701">
    <property type="entry name" value="MFS"/>
</dbReference>
<dbReference type="GO" id="GO:0022857">
    <property type="term" value="F:transmembrane transporter activity"/>
    <property type="evidence" value="ECO:0007669"/>
    <property type="project" value="InterPro"/>
</dbReference>
<dbReference type="GO" id="GO:0005886">
    <property type="term" value="C:plasma membrane"/>
    <property type="evidence" value="ECO:0007669"/>
    <property type="project" value="UniProtKB-SubCell"/>
</dbReference>
<dbReference type="InterPro" id="IPR052714">
    <property type="entry name" value="MFS_Exporter"/>
</dbReference>
<feature type="transmembrane region" description="Helical" evidence="6">
    <location>
        <begin position="280"/>
        <end position="297"/>
    </location>
</feature>
<keyword evidence="2" id="KW-0813">Transport</keyword>
<dbReference type="Gene3D" id="1.20.1250.20">
    <property type="entry name" value="MFS general substrate transporter like domains"/>
    <property type="match status" value="1"/>
</dbReference>
<feature type="transmembrane region" description="Helical" evidence="6">
    <location>
        <begin position="333"/>
        <end position="358"/>
    </location>
</feature>
<keyword evidence="9" id="KW-1185">Reference proteome</keyword>
<keyword evidence="4 6" id="KW-1133">Transmembrane helix</keyword>
<feature type="transmembrane region" description="Helical" evidence="6">
    <location>
        <begin position="303"/>
        <end position="321"/>
    </location>
</feature>
<feature type="transmembrane region" description="Helical" evidence="6">
    <location>
        <begin position="144"/>
        <end position="165"/>
    </location>
</feature>
<accession>G9YFU1</accession>
<proteinExistence type="predicted"/>
<dbReference type="SUPFAM" id="SSF103473">
    <property type="entry name" value="MFS general substrate transporter"/>
    <property type="match status" value="1"/>
</dbReference>
<reference evidence="8 9" key="1">
    <citation type="submission" date="2011-08" db="EMBL/GenBank/DDBJ databases">
        <authorList>
            <person name="Weinstock G."/>
            <person name="Sodergren E."/>
            <person name="Clifton S."/>
            <person name="Fulton L."/>
            <person name="Fulton B."/>
            <person name="Courtney L."/>
            <person name="Fronick C."/>
            <person name="Harrison M."/>
            <person name="Strong C."/>
            <person name="Farmer C."/>
            <person name="Delahaunty K."/>
            <person name="Markovic C."/>
            <person name="Hall O."/>
            <person name="Minx P."/>
            <person name="Tomlinson C."/>
            <person name="Mitreva M."/>
            <person name="Hou S."/>
            <person name="Chen J."/>
            <person name="Wollam A."/>
            <person name="Pepin K.H."/>
            <person name="Johnson M."/>
            <person name="Bhonagiri V."/>
            <person name="Zhang X."/>
            <person name="Suruliraj S."/>
            <person name="Warren W."/>
            <person name="Chinwalla A."/>
            <person name="Mardis E.R."/>
            <person name="Wilson R.K."/>
        </authorList>
    </citation>
    <scope>NUCLEOTIDE SEQUENCE [LARGE SCALE GENOMIC DNA]</scope>
    <source>
        <strain evidence="8 9">F0357</strain>
    </source>
</reference>
<dbReference type="STRING" id="861450.HMPREF0080_00503"/>
<feature type="transmembrane region" description="Helical" evidence="6">
    <location>
        <begin position="52"/>
        <end position="70"/>
    </location>
</feature>
<dbReference type="EMBL" id="AGCJ01000015">
    <property type="protein sequence ID" value="EHM42694.1"/>
    <property type="molecule type" value="Genomic_DNA"/>
</dbReference>
<name>G9YFU1_9FIRM</name>
<dbReference type="PROSITE" id="PS50850">
    <property type="entry name" value="MFS"/>
    <property type="match status" value="1"/>
</dbReference>
<dbReference type="AlphaFoldDB" id="G9YFU1"/>
<dbReference type="PATRIC" id="fig|861450.3.peg.482"/>
<dbReference type="Proteomes" id="UP000005481">
    <property type="component" value="Unassembled WGS sequence"/>
</dbReference>
<organism evidence="8 9">
    <name type="scientific">Anaeroglobus geminatus F0357</name>
    <dbReference type="NCBI Taxonomy" id="861450"/>
    <lineage>
        <taxon>Bacteria</taxon>
        <taxon>Bacillati</taxon>
        <taxon>Bacillota</taxon>
        <taxon>Negativicutes</taxon>
        <taxon>Veillonellales</taxon>
        <taxon>Veillonellaceae</taxon>
        <taxon>Anaeroglobus</taxon>
    </lineage>
</organism>
<sequence>MTIMSGKNESLWTVPFVLDTGINLLVFLIYYLLMVIIAVVAKDELGATAGEAGLAVGIYIIGTVVARIFTGRFVGALGCRKILYGGLLLYLISTVLYFYIPNILVLDTVRFINGFAYGITSTATSTIVATVIPKSRRGEGINYYGLSLSLAAAIGPFLGILMLSFTSFRVIVAFCVILVIVCIVGAFLLRFEEPQFSAAIREEEKGLKLSDYLEPRVNSISLVSVLVGLSYSGILGFMASFTREAGLVEAGTLFFIVYAVVITLTRPVLGIVFDRHGENCVLYPCFIFLAAGIVLLSRAANSWSVLLAAVFVGLGYGTYMSNGQAVVIKMVPVYRIGVATSTYFIALDLGLGVGPYLLGAWKEQVGFSGMFLTTAAIAIVSLGCYFLFYGRLVGTDKIRLSKHRQKMKR</sequence>
<dbReference type="HOGENOM" id="CLU_001265_10_13_9"/>
<evidence type="ECO:0000313" key="9">
    <source>
        <dbReference type="Proteomes" id="UP000005481"/>
    </source>
</evidence>